<dbReference type="EMBL" id="DTHB01000042">
    <property type="protein sequence ID" value="HGB14657.1"/>
    <property type="molecule type" value="Genomic_DNA"/>
</dbReference>
<dbReference type="Pfam" id="PF01370">
    <property type="entry name" value="Epimerase"/>
    <property type="match status" value="1"/>
</dbReference>
<comment type="similarity">
    <text evidence="1">Belongs to the NAD(P)-dependent epimerase/dehydratase family.</text>
</comment>
<evidence type="ECO:0000256" key="1">
    <source>
        <dbReference type="ARBA" id="ARBA00007637"/>
    </source>
</evidence>
<dbReference type="InterPro" id="IPR036291">
    <property type="entry name" value="NAD(P)-bd_dom_sf"/>
</dbReference>
<dbReference type="InterPro" id="IPR001509">
    <property type="entry name" value="Epimerase_deHydtase"/>
</dbReference>
<gene>
    <name evidence="3" type="ORF">ENV62_05415</name>
</gene>
<sequence length="345" mass="38132">MSEYQEFYRGKTILVSGGAGAIGSNLVRALAELGARLVIVLDDLSSAARWNVPDLPNVLFVEGSILDEVELKRVFFEGPELVFHLAALFANQNSLDHPETDLLVNGLGTLKMLQYSTLARAKRFVYASSGCSIYGSSTPLPLTEEFVSLYLSTPYQITKMLGELYCNFFHHHYDLPVVKARFFNSYGPGELPGQYRNVIPNFIYWAMQGRPLPVTGTGQETRDFTFVGDIVDGLLRAGYFDAAVGQEFNLASGQETCIIDLAEMINAQVGNRAGVVFAPKRKWDTKSRLLASVSRARKLIGYEPRTPLKEGLKQAIAWFQENWQRIEAAARFGPGVSSAVRGVAT</sequence>
<dbReference type="Gene3D" id="3.90.25.10">
    <property type="entry name" value="UDP-galactose 4-epimerase, domain 1"/>
    <property type="match status" value="1"/>
</dbReference>
<evidence type="ECO:0000313" key="3">
    <source>
        <dbReference type="EMBL" id="HGB14657.1"/>
    </source>
</evidence>
<dbReference type="Gene3D" id="3.40.50.720">
    <property type="entry name" value="NAD(P)-binding Rossmann-like Domain"/>
    <property type="match status" value="1"/>
</dbReference>
<feature type="domain" description="NAD-dependent epimerase/dehydratase" evidence="2">
    <location>
        <begin position="13"/>
        <end position="250"/>
    </location>
</feature>
<accession>A0A7C3WT67</accession>
<reference evidence="3" key="1">
    <citation type="journal article" date="2020" name="mSystems">
        <title>Genome- and Community-Level Interaction Insights into Carbon Utilization and Element Cycling Functions of Hydrothermarchaeota in Hydrothermal Sediment.</title>
        <authorList>
            <person name="Zhou Z."/>
            <person name="Liu Y."/>
            <person name="Xu W."/>
            <person name="Pan J."/>
            <person name="Luo Z.H."/>
            <person name="Li M."/>
        </authorList>
    </citation>
    <scope>NUCLEOTIDE SEQUENCE [LARGE SCALE GENOMIC DNA]</scope>
    <source>
        <strain evidence="3">SpSt-776</strain>
    </source>
</reference>
<dbReference type="AlphaFoldDB" id="A0A7C3WT67"/>
<dbReference type="SUPFAM" id="SSF51735">
    <property type="entry name" value="NAD(P)-binding Rossmann-fold domains"/>
    <property type="match status" value="1"/>
</dbReference>
<name>A0A7C3WT67_9BACT</name>
<comment type="caution">
    <text evidence="3">The sequence shown here is derived from an EMBL/GenBank/DDBJ whole genome shotgun (WGS) entry which is preliminary data.</text>
</comment>
<organism evidence="3">
    <name type="scientific">Desulfobacca acetoxidans</name>
    <dbReference type="NCBI Taxonomy" id="60893"/>
    <lineage>
        <taxon>Bacteria</taxon>
        <taxon>Pseudomonadati</taxon>
        <taxon>Thermodesulfobacteriota</taxon>
        <taxon>Desulfobaccia</taxon>
        <taxon>Desulfobaccales</taxon>
        <taxon>Desulfobaccaceae</taxon>
        <taxon>Desulfobacca</taxon>
    </lineage>
</organism>
<evidence type="ECO:0000259" key="2">
    <source>
        <dbReference type="Pfam" id="PF01370"/>
    </source>
</evidence>
<dbReference type="PANTHER" id="PTHR43000">
    <property type="entry name" value="DTDP-D-GLUCOSE 4,6-DEHYDRATASE-RELATED"/>
    <property type="match status" value="1"/>
</dbReference>
<protein>
    <submittedName>
        <fullName evidence="3">NAD-dependent epimerase/dehydratase family protein</fullName>
    </submittedName>
</protein>
<proteinExistence type="inferred from homology"/>